<dbReference type="PROSITE" id="PS51186">
    <property type="entry name" value="GNAT"/>
    <property type="match status" value="1"/>
</dbReference>
<dbReference type="InterPro" id="IPR016181">
    <property type="entry name" value="Acyl_CoA_acyltransferase"/>
</dbReference>
<name>A0A838CXM9_9BACI</name>
<dbReference type="PANTHER" id="PTHR43617">
    <property type="entry name" value="L-AMINO ACID N-ACETYLTRANSFERASE"/>
    <property type="match status" value="1"/>
</dbReference>
<dbReference type="Gene3D" id="3.40.630.30">
    <property type="match status" value="1"/>
</dbReference>
<sequence>MAIDILSHRDPKVATDILKIQQESYAVEAELINFSDIPPFRDSVQSIVENDETFIGYMIEEKIVGVLAYKEEQEEIDIYRMMVDPAYFRRGIGESLLKHLFATMPNKPVVVQTGKGNEPAVNLYLKYGFEPVDEVEVEPDVWIVMMKKAQ</sequence>
<keyword evidence="3" id="KW-1185">Reference proteome</keyword>
<dbReference type="InterPro" id="IPR050276">
    <property type="entry name" value="MshD_Acetyltransferase"/>
</dbReference>
<proteinExistence type="predicted"/>
<evidence type="ECO:0000259" key="1">
    <source>
        <dbReference type="PROSITE" id="PS51186"/>
    </source>
</evidence>
<dbReference type="RefSeq" id="WP_181473739.1">
    <property type="nucleotide sequence ID" value="NZ_JACEFG010000004.1"/>
</dbReference>
<comment type="caution">
    <text evidence="2">The sequence shown here is derived from an EMBL/GenBank/DDBJ whole genome shotgun (WGS) entry which is preliminary data.</text>
</comment>
<organism evidence="2 3">
    <name type="scientific">Halobacillus locisalis</name>
    <dbReference type="NCBI Taxonomy" id="220753"/>
    <lineage>
        <taxon>Bacteria</taxon>
        <taxon>Bacillati</taxon>
        <taxon>Bacillota</taxon>
        <taxon>Bacilli</taxon>
        <taxon>Bacillales</taxon>
        <taxon>Bacillaceae</taxon>
        <taxon>Halobacillus</taxon>
    </lineage>
</organism>
<evidence type="ECO:0000313" key="3">
    <source>
        <dbReference type="Proteomes" id="UP000571017"/>
    </source>
</evidence>
<evidence type="ECO:0000313" key="2">
    <source>
        <dbReference type="EMBL" id="MBA2176684.1"/>
    </source>
</evidence>
<dbReference type="AlphaFoldDB" id="A0A838CXM9"/>
<dbReference type="Pfam" id="PF00583">
    <property type="entry name" value="Acetyltransf_1"/>
    <property type="match status" value="1"/>
</dbReference>
<dbReference type="Proteomes" id="UP000571017">
    <property type="component" value="Unassembled WGS sequence"/>
</dbReference>
<accession>A0A838CXM9</accession>
<dbReference type="EMBL" id="JACEFG010000004">
    <property type="protein sequence ID" value="MBA2176684.1"/>
    <property type="molecule type" value="Genomic_DNA"/>
</dbReference>
<dbReference type="SUPFAM" id="SSF55729">
    <property type="entry name" value="Acyl-CoA N-acyltransferases (Nat)"/>
    <property type="match status" value="1"/>
</dbReference>
<keyword evidence="2" id="KW-0808">Transferase</keyword>
<feature type="domain" description="N-acetyltransferase" evidence="1">
    <location>
        <begin position="1"/>
        <end position="150"/>
    </location>
</feature>
<reference evidence="2 3" key="1">
    <citation type="journal article" date="2004" name="Extremophiles">
        <title>Halobacillus locisalis sp. nov., a halophilic bacterium isolated from a marine solar saltern of the Yellow Sea in Korea.</title>
        <authorList>
            <person name="Yoon J.H."/>
            <person name="Kang K.H."/>
            <person name="Oh T.K."/>
            <person name="Park Y.H."/>
        </authorList>
    </citation>
    <scope>NUCLEOTIDE SEQUENCE [LARGE SCALE GENOMIC DNA]</scope>
    <source>
        <strain evidence="2 3">KCTC 3788</strain>
    </source>
</reference>
<dbReference type="CDD" id="cd04301">
    <property type="entry name" value="NAT_SF"/>
    <property type="match status" value="1"/>
</dbReference>
<dbReference type="InterPro" id="IPR000182">
    <property type="entry name" value="GNAT_dom"/>
</dbReference>
<gene>
    <name evidence="2" type="ORF">H0266_17485</name>
</gene>
<protein>
    <submittedName>
        <fullName evidence="2">GNAT family N-acetyltransferase</fullName>
    </submittedName>
</protein>
<dbReference type="GO" id="GO:0016747">
    <property type="term" value="F:acyltransferase activity, transferring groups other than amino-acyl groups"/>
    <property type="evidence" value="ECO:0007669"/>
    <property type="project" value="InterPro"/>
</dbReference>